<feature type="non-terminal residue" evidence="3">
    <location>
        <position position="304"/>
    </location>
</feature>
<dbReference type="NCBIfam" id="NF033538">
    <property type="entry name" value="transpos_IS91"/>
    <property type="match status" value="1"/>
</dbReference>
<sequence length="304" mass="34113">MSARLEVADIFRRHGEAYRQAHDGHLGRVERRVMSAIELCRSAELGGHVEGCRSCGAIRVAYNSCRNRHCPKCQGQACREWLAARQGELLPVPYFHVVFTLPAQIAAIAFQNKAAVYTMLFKATAETLRTIAADSKHLGAEIGLVGVLHSWGQNLHYHPHIHCIVPGGGLSPDGTRWISCRPGFFLPVRVLSRLFRRLFLEELRTAYEAGKLSFFGDLAELALPAVFRRRLGEARRLEWVVYAKPPFGGPEQVLAYLGRYTHRVAIANSRLVSIADGKIVFRGRDYRQGGKAKLMTLDVHEFIR</sequence>
<reference evidence="3 4" key="1">
    <citation type="submission" date="2024-06" db="EMBL/GenBank/DDBJ databases">
        <authorList>
            <person name="Kim D.-U."/>
        </authorList>
    </citation>
    <scope>NUCLEOTIDE SEQUENCE [LARGE SCALE GENOMIC DNA]</scope>
    <source>
        <strain evidence="3 4">KACC15460</strain>
    </source>
</reference>
<dbReference type="PANTHER" id="PTHR37023:SF1">
    <property type="entry name" value="ISSOD25 TRANSPOSASE TNPA_ISSOD25"/>
    <property type="match status" value="1"/>
</dbReference>
<protein>
    <submittedName>
        <fullName evidence="3">IS91 family transposase</fullName>
    </submittedName>
</protein>
<evidence type="ECO:0000313" key="3">
    <source>
        <dbReference type="EMBL" id="MET2833132.1"/>
    </source>
</evidence>
<keyword evidence="4" id="KW-1185">Reference proteome</keyword>
<feature type="domain" description="Transposase IS801/IS1294" evidence="1">
    <location>
        <begin position="143"/>
        <end position="304"/>
    </location>
</feature>
<accession>A0ABV2DSU5</accession>
<feature type="domain" description="Transposase zinc-binding" evidence="2">
    <location>
        <begin position="10"/>
        <end position="101"/>
    </location>
</feature>
<dbReference type="InterPro" id="IPR026889">
    <property type="entry name" value="Zn_Tnp"/>
</dbReference>
<name>A0ABV2DSU5_9HYPH</name>
<organism evidence="3 4">
    <name type="scientific">Mesorhizobium shangrilense</name>
    <dbReference type="NCBI Taxonomy" id="460060"/>
    <lineage>
        <taxon>Bacteria</taxon>
        <taxon>Pseudomonadati</taxon>
        <taxon>Pseudomonadota</taxon>
        <taxon>Alphaproteobacteria</taxon>
        <taxon>Hyphomicrobiales</taxon>
        <taxon>Phyllobacteriaceae</taxon>
        <taxon>Mesorhizobium</taxon>
    </lineage>
</organism>
<comment type="caution">
    <text evidence="3">The sequence shown here is derived from an EMBL/GenBank/DDBJ whole genome shotgun (WGS) entry which is preliminary data.</text>
</comment>
<evidence type="ECO:0000259" key="2">
    <source>
        <dbReference type="Pfam" id="PF14319"/>
    </source>
</evidence>
<dbReference type="InterPro" id="IPR007069">
    <property type="entry name" value="Transposase_32"/>
</dbReference>
<evidence type="ECO:0000313" key="4">
    <source>
        <dbReference type="Proteomes" id="UP001548832"/>
    </source>
</evidence>
<dbReference type="Pfam" id="PF04986">
    <property type="entry name" value="Y2_Tnp"/>
    <property type="match status" value="1"/>
</dbReference>
<dbReference type="PANTHER" id="PTHR37023">
    <property type="entry name" value="TRANSPOSASE"/>
    <property type="match status" value="1"/>
</dbReference>
<evidence type="ECO:0000259" key="1">
    <source>
        <dbReference type="Pfam" id="PF04986"/>
    </source>
</evidence>
<dbReference type="InterPro" id="IPR054832">
    <property type="entry name" value="transpos_IS91"/>
</dbReference>
<dbReference type="Pfam" id="PF14319">
    <property type="entry name" value="Zn_Tnp_IS91"/>
    <property type="match status" value="1"/>
</dbReference>
<dbReference type="EMBL" id="JBEWSZ010000038">
    <property type="protein sequence ID" value="MET2833132.1"/>
    <property type="molecule type" value="Genomic_DNA"/>
</dbReference>
<gene>
    <name evidence="3" type="ORF">ABVQ20_40365</name>
</gene>
<dbReference type="RefSeq" id="WP_354465422.1">
    <property type="nucleotide sequence ID" value="NZ_JBEWSZ010000038.1"/>
</dbReference>
<dbReference type="Proteomes" id="UP001548832">
    <property type="component" value="Unassembled WGS sequence"/>
</dbReference>
<proteinExistence type="predicted"/>